<evidence type="ECO:0000256" key="1">
    <source>
        <dbReference type="ARBA" id="ARBA00000799"/>
    </source>
</evidence>
<comment type="caution">
    <text evidence="7">The sequence shown here is derived from an EMBL/GenBank/DDBJ whole genome shotgun (WGS) entry which is preliminary data.</text>
</comment>
<gene>
    <name evidence="7" type="ORF">Q361_109125</name>
</gene>
<dbReference type="PANTHER" id="PTHR42839:SF2">
    <property type="entry name" value="ISOCHORISMATE SYNTHASE ENTC"/>
    <property type="match status" value="1"/>
</dbReference>
<dbReference type="RefSeq" id="WP_103726257.1">
    <property type="nucleotide sequence ID" value="NZ_PQNY01000009.1"/>
</dbReference>
<proteinExistence type="inferred from homology"/>
<accession>A0A2S4N7H8</accession>
<dbReference type="Gene3D" id="3.60.120.10">
    <property type="entry name" value="Anthranilate synthase"/>
    <property type="match status" value="1"/>
</dbReference>
<organism evidence="7 8">
    <name type="scientific">Flavobacterium croceum DSM 17960</name>
    <dbReference type="NCBI Taxonomy" id="1121886"/>
    <lineage>
        <taxon>Bacteria</taxon>
        <taxon>Pseudomonadati</taxon>
        <taxon>Bacteroidota</taxon>
        <taxon>Flavobacteriia</taxon>
        <taxon>Flavobacteriales</taxon>
        <taxon>Flavobacteriaceae</taxon>
        <taxon>Flavobacterium</taxon>
    </lineage>
</organism>
<name>A0A2S4N7H8_9FLAO</name>
<sequence>MFFEKVQEYFNLNKPFVVYKKPHESKAIGLFQKSKKLHTLADVAGFCWVNFNNDKKYCIPETDSDIYVTQINQDTLYVTPSANLVYDEKAKSSFEAIVSKAIDTINTGTLEKVVLSRKEILDKNDIDIVLTLQKLFSFYPDAFTYVLYHPELGFFMGASPEQFIKVEHNTLHTVALAGTQTYHDGIITWQPKEVQEQQIVTQYIENSLKPYAKQLNISKPFTQKAGNLAHIKTQIECLLHQEVSIENICDTLHPTPAVCGFPKDKAKQFILENEGYDRAFYSGYIGEWKKNFYTYTENCYDLYVNLRCAKIDEATHIYVGCGITKDSNPEKEFFETIHKSQTIKKCM</sequence>
<evidence type="ECO:0000313" key="8">
    <source>
        <dbReference type="Proteomes" id="UP000237056"/>
    </source>
</evidence>
<dbReference type="OrthoDB" id="9806579at2"/>
<keyword evidence="8" id="KW-1185">Reference proteome</keyword>
<dbReference type="InterPro" id="IPR015890">
    <property type="entry name" value="Chorismate_C"/>
</dbReference>
<keyword evidence="4" id="KW-0413">Isomerase</keyword>
<evidence type="ECO:0000313" key="7">
    <source>
        <dbReference type="EMBL" id="POS01664.1"/>
    </source>
</evidence>
<reference evidence="7 8" key="1">
    <citation type="submission" date="2018-01" db="EMBL/GenBank/DDBJ databases">
        <title>Genomic Encyclopedia of Type Strains, Phase I: the one thousand microbial genomes (KMG-I) project.</title>
        <authorList>
            <person name="Goeker M."/>
        </authorList>
    </citation>
    <scope>NUCLEOTIDE SEQUENCE [LARGE SCALE GENOMIC DNA]</scope>
    <source>
        <strain evidence="7 8">DSM 17960</strain>
    </source>
</reference>
<comment type="similarity">
    <text evidence="2">Belongs to the isochorismate synthase family.</text>
</comment>
<evidence type="ECO:0000259" key="6">
    <source>
        <dbReference type="Pfam" id="PF00425"/>
    </source>
</evidence>
<dbReference type="EC" id="5.4.4.2" evidence="3"/>
<dbReference type="InterPro" id="IPR005801">
    <property type="entry name" value="ADC_synthase"/>
</dbReference>
<evidence type="ECO:0000256" key="5">
    <source>
        <dbReference type="ARBA" id="ARBA00041564"/>
    </source>
</evidence>
<comment type="catalytic activity">
    <reaction evidence="1">
        <text>chorismate = isochorismate</text>
        <dbReference type="Rhea" id="RHEA:18985"/>
        <dbReference type="ChEBI" id="CHEBI:29748"/>
        <dbReference type="ChEBI" id="CHEBI:29780"/>
        <dbReference type="EC" id="5.4.4.2"/>
    </reaction>
</comment>
<dbReference type="InterPro" id="IPR004561">
    <property type="entry name" value="IsoChor_synthase"/>
</dbReference>
<protein>
    <recommendedName>
        <fullName evidence="3">isochorismate synthase</fullName>
        <ecNumber evidence="3">5.4.4.2</ecNumber>
    </recommendedName>
    <alternativeName>
        <fullName evidence="5">Isochorismate mutase</fullName>
    </alternativeName>
</protein>
<dbReference type="AlphaFoldDB" id="A0A2S4N7H8"/>
<dbReference type="NCBIfam" id="TIGR00543">
    <property type="entry name" value="isochor_syn"/>
    <property type="match status" value="1"/>
</dbReference>
<dbReference type="Proteomes" id="UP000237056">
    <property type="component" value="Unassembled WGS sequence"/>
</dbReference>
<evidence type="ECO:0000256" key="4">
    <source>
        <dbReference type="ARBA" id="ARBA00023235"/>
    </source>
</evidence>
<evidence type="ECO:0000256" key="2">
    <source>
        <dbReference type="ARBA" id="ARBA00005297"/>
    </source>
</evidence>
<evidence type="ECO:0000256" key="3">
    <source>
        <dbReference type="ARBA" id="ARBA00012824"/>
    </source>
</evidence>
<dbReference type="PANTHER" id="PTHR42839">
    <property type="entry name" value="ISOCHORISMATE SYNTHASE ENTC"/>
    <property type="match status" value="1"/>
</dbReference>
<dbReference type="GO" id="GO:0008909">
    <property type="term" value="F:isochorismate synthase activity"/>
    <property type="evidence" value="ECO:0007669"/>
    <property type="project" value="UniProtKB-EC"/>
</dbReference>
<dbReference type="EMBL" id="PQNY01000009">
    <property type="protein sequence ID" value="POS01664.1"/>
    <property type="molecule type" value="Genomic_DNA"/>
</dbReference>
<dbReference type="Pfam" id="PF00425">
    <property type="entry name" value="Chorismate_bind"/>
    <property type="match status" value="1"/>
</dbReference>
<dbReference type="SUPFAM" id="SSF56322">
    <property type="entry name" value="ADC synthase"/>
    <property type="match status" value="1"/>
</dbReference>
<feature type="domain" description="Chorismate-utilising enzyme C-terminal" evidence="6">
    <location>
        <begin position="91"/>
        <end position="339"/>
    </location>
</feature>